<keyword evidence="2" id="KW-0472">Membrane</keyword>
<evidence type="ECO:0000313" key="5">
    <source>
        <dbReference type="Proteomes" id="UP000316968"/>
    </source>
</evidence>
<feature type="transmembrane region" description="Helical" evidence="2">
    <location>
        <begin position="136"/>
        <end position="157"/>
    </location>
</feature>
<feature type="transmembrane region" description="Helical" evidence="2">
    <location>
        <begin position="210"/>
        <end position="227"/>
    </location>
</feature>
<keyword evidence="4" id="KW-0482">Metalloprotease</keyword>
<dbReference type="KEGG" id="saca:FFV09_09565"/>
<dbReference type="GO" id="GO:0008237">
    <property type="term" value="F:metallopeptidase activity"/>
    <property type="evidence" value="ECO:0007669"/>
    <property type="project" value="UniProtKB-KW"/>
</dbReference>
<protein>
    <submittedName>
        <fullName evidence="4">CPBP family intramembrane metalloprotease</fullName>
    </submittedName>
</protein>
<keyword evidence="5" id="KW-1185">Reference proteome</keyword>
<feature type="transmembrane region" description="Helical" evidence="2">
    <location>
        <begin position="103"/>
        <end position="130"/>
    </location>
</feature>
<keyword evidence="4" id="KW-0378">Hydrolase</keyword>
<feature type="domain" description="CAAX prenyl protease 2/Lysostaphin resistance protein A-like" evidence="3">
    <location>
        <begin position="146"/>
        <end position="244"/>
    </location>
</feature>
<evidence type="ECO:0000256" key="2">
    <source>
        <dbReference type="SAM" id="Phobius"/>
    </source>
</evidence>
<dbReference type="Proteomes" id="UP000316968">
    <property type="component" value="Chromosome"/>
</dbReference>
<gene>
    <name evidence="4" type="ORF">FFV09_09565</name>
</gene>
<dbReference type="GO" id="GO:0006508">
    <property type="term" value="P:proteolysis"/>
    <property type="evidence" value="ECO:0007669"/>
    <property type="project" value="UniProtKB-KW"/>
</dbReference>
<dbReference type="Pfam" id="PF02517">
    <property type="entry name" value="Rce1-like"/>
    <property type="match status" value="1"/>
</dbReference>
<keyword evidence="4" id="KW-0645">Protease</keyword>
<dbReference type="GO" id="GO:0080120">
    <property type="term" value="P:CAAX-box protein maturation"/>
    <property type="evidence" value="ECO:0007669"/>
    <property type="project" value="UniProtKB-ARBA"/>
</dbReference>
<keyword evidence="2" id="KW-0812">Transmembrane</keyword>
<keyword evidence="2" id="KW-1133">Transmembrane helix</keyword>
<name>A0A4Y6UXE5_SACBS</name>
<evidence type="ECO:0000313" key="4">
    <source>
        <dbReference type="EMBL" id="QDH21076.1"/>
    </source>
</evidence>
<feature type="transmembrane region" description="Helical" evidence="2">
    <location>
        <begin position="234"/>
        <end position="253"/>
    </location>
</feature>
<dbReference type="InterPro" id="IPR003675">
    <property type="entry name" value="Rce1/LyrA-like_dom"/>
</dbReference>
<evidence type="ECO:0000259" key="3">
    <source>
        <dbReference type="Pfam" id="PF02517"/>
    </source>
</evidence>
<feature type="transmembrane region" description="Helical" evidence="2">
    <location>
        <begin position="273"/>
        <end position="294"/>
    </location>
</feature>
<feature type="region of interest" description="Disordered" evidence="1">
    <location>
        <begin position="1"/>
        <end position="25"/>
    </location>
</feature>
<evidence type="ECO:0000256" key="1">
    <source>
        <dbReference type="SAM" id="MobiDB-lite"/>
    </source>
</evidence>
<dbReference type="GO" id="GO:0004175">
    <property type="term" value="F:endopeptidase activity"/>
    <property type="evidence" value="ECO:0007669"/>
    <property type="project" value="UniProtKB-ARBA"/>
</dbReference>
<sequence>MKSRRKSETESGKKTDTLSPREKKPRALAPVAAGWGSFVLALYAAAAAHHAMERAGVGLPVQRLVQALIVALIVVPAVLWMYRRWAGEFPLRVRGGAWKREVGAGLAAAGIALALAALGFGIAHGLGWIVVEEIRFTAPLLGAMAFNLGVALLYEALPEELVFRGVIPDALGRRMRRAAAFILAPVLFVLAPLATRALQAATGMDTQAVTVDYVVLLFFFAVALQFARFALGGLGGSIGFHLAYLMLARFAVLAEPGEGLVRYVEIERETGSLFVLFLTVVVGGAAVFAVIGGLRRRHNEKAPGDALRRARRLG</sequence>
<proteinExistence type="predicted"/>
<organism evidence="4 5">
    <name type="scientific">Saccharibacillus brassicae</name>
    <dbReference type="NCBI Taxonomy" id="2583377"/>
    <lineage>
        <taxon>Bacteria</taxon>
        <taxon>Bacillati</taxon>
        <taxon>Bacillota</taxon>
        <taxon>Bacilli</taxon>
        <taxon>Bacillales</taxon>
        <taxon>Paenibacillaceae</taxon>
        <taxon>Saccharibacillus</taxon>
    </lineage>
</organism>
<reference evidence="4 5" key="1">
    <citation type="submission" date="2019-06" db="EMBL/GenBank/DDBJ databases">
        <title>Saccharibacillus brassicae sp. nov., an endophytic bacterium isolated from Chinese cabbage seeds (Brassica pekinensis).</title>
        <authorList>
            <person name="Jiang L."/>
            <person name="Lee J."/>
            <person name="Kim S.W."/>
        </authorList>
    </citation>
    <scope>NUCLEOTIDE SEQUENCE [LARGE SCALE GENOMIC DNA]</scope>
    <source>
        <strain evidence="5">KCTC 43072 / ATSA2</strain>
    </source>
</reference>
<dbReference type="OrthoDB" id="6059004at2"/>
<feature type="transmembrane region" description="Helical" evidence="2">
    <location>
        <begin position="64"/>
        <end position="82"/>
    </location>
</feature>
<feature type="transmembrane region" description="Helical" evidence="2">
    <location>
        <begin position="178"/>
        <end position="198"/>
    </location>
</feature>
<dbReference type="EMBL" id="CP041217">
    <property type="protein sequence ID" value="QDH21076.1"/>
    <property type="molecule type" value="Genomic_DNA"/>
</dbReference>
<dbReference type="AlphaFoldDB" id="A0A4Y6UXE5"/>
<feature type="transmembrane region" description="Helical" evidence="2">
    <location>
        <begin position="27"/>
        <end position="52"/>
    </location>
</feature>
<dbReference type="RefSeq" id="WP_141447623.1">
    <property type="nucleotide sequence ID" value="NZ_CP041217.1"/>
</dbReference>
<feature type="compositionally biased region" description="Basic and acidic residues" evidence="1">
    <location>
        <begin position="1"/>
        <end position="22"/>
    </location>
</feature>
<accession>A0A4Y6UXE5</accession>